<feature type="transmembrane region" description="Helical" evidence="1">
    <location>
        <begin position="490"/>
        <end position="512"/>
    </location>
</feature>
<comment type="caution">
    <text evidence="2">The sequence shown here is derived from an EMBL/GenBank/DDBJ whole genome shotgun (WGS) entry which is preliminary data.</text>
</comment>
<feature type="transmembrane region" description="Helical" evidence="1">
    <location>
        <begin position="350"/>
        <end position="370"/>
    </location>
</feature>
<evidence type="ECO:0008006" key="4">
    <source>
        <dbReference type="Google" id="ProtNLM"/>
    </source>
</evidence>
<proteinExistence type="predicted"/>
<evidence type="ECO:0000256" key="1">
    <source>
        <dbReference type="SAM" id="Phobius"/>
    </source>
</evidence>
<feature type="transmembrane region" description="Helical" evidence="1">
    <location>
        <begin position="391"/>
        <end position="414"/>
    </location>
</feature>
<feature type="transmembrane region" description="Helical" evidence="1">
    <location>
        <begin position="259"/>
        <end position="279"/>
    </location>
</feature>
<keyword evidence="1" id="KW-1133">Transmembrane helix</keyword>
<sequence length="833" mass="93401">MIAMINFRDVFLLDNSEPFRLDVDAHAWLVLFVSLVSVFGIFLLSISFFSVPFLLCLSVSAIGIVHVFVGARITWKNFRLNWVFFLILLWGGFFRFEVYPHMMGGQDQGLYTNFSVTMLREGALNYVDYFRSELPESLRLAYDDVSMSSVRMLDTNKSLMTIDFYPLHPMWMAIFSWGLGAESKTLSLLFFSIVGIWSAKKLAQEIFASEKAGLLAAFLLATNPVLVFFSKFPVTEMVAMTFSINGFLYLLVGIKRKELLGKVFFCGLAILCFCAFFFIRLQFMMYLPFFSLLFAGAALYGWRQCFRSGLIPAVATLFVLFGLSLFWYYIFQRDLVSSLFENHLSRLLSFKFLVLAVLVFCTFLLGVLAIRRFIRPDHLRAAGEWVLKHAGKLFVLVLLLSGYSLVRLYSSGVMPPFDHWTLDISDPFLFRFHVAYRFLLFVSPAGLLVLVFGALFCKVRTKAGGLLFAFLATAWGVLLLQPWIPYLYYYGRYLAGDILPYSLIALAGVLVYLARIRGLVLSGFLIAIIGSYQLYFSASQLSFVESETLGSYNEFLSHIDPSDVVLAVGMDDRILVPLRIAHEVRVFSVKGMNSTAFMTSQYLVDLQSFVVSKGGRLLILSSLDAPLRLGRFVGGATFRNSFFSNGEHIRGAHGIQKVGDIATLLLPLAREVKEERWVFYDATAVDFSAVAGGGPCEGSFDLSKSSKSPLFAFSLSGFSHPEDEGRWTIGEHASIRCTLRDGVDPKKIRINALAFVNGESSLGLAVSINGGRRHDFRFSGAQRYHDFYVPVENIGNGKLSVEFFIENARSPADFGLSADSRKLGVSVRSVSLE</sequence>
<organism evidence="2 3">
    <name type="scientific">Uliginosibacterium aquaticum</name>
    <dbReference type="NCBI Taxonomy" id="2731212"/>
    <lineage>
        <taxon>Bacteria</taxon>
        <taxon>Pseudomonadati</taxon>
        <taxon>Pseudomonadota</taxon>
        <taxon>Betaproteobacteria</taxon>
        <taxon>Rhodocyclales</taxon>
        <taxon>Zoogloeaceae</taxon>
        <taxon>Uliginosibacterium</taxon>
    </lineage>
</organism>
<reference evidence="2 3" key="1">
    <citation type="submission" date="2020-06" db="EMBL/GenBank/DDBJ databases">
        <title>Draft genome of Uliginosibacterium sp. IMCC34675.</title>
        <authorList>
            <person name="Song J."/>
        </authorList>
    </citation>
    <scope>NUCLEOTIDE SEQUENCE [LARGE SCALE GENOMIC DNA]</scope>
    <source>
        <strain evidence="2 3">IMCC34675</strain>
    </source>
</reference>
<dbReference type="Proteomes" id="UP000778523">
    <property type="component" value="Unassembled WGS sequence"/>
</dbReference>
<accession>A0ABX2II53</accession>
<dbReference type="RefSeq" id="WP_170020016.1">
    <property type="nucleotide sequence ID" value="NZ_JABCSC020000001.1"/>
</dbReference>
<gene>
    <name evidence="2" type="ORF">HJ583_001845</name>
</gene>
<keyword evidence="1" id="KW-0812">Transmembrane</keyword>
<feature type="transmembrane region" description="Helical" evidence="1">
    <location>
        <begin position="434"/>
        <end position="456"/>
    </location>
</feature>
<keyword evidence="3" id="KW-1185">Reference proteome</keyword>
<feature type="transmembrane region" description="Helical" evidence="1">
    <location>
        <begin position="53"/>
        <end position="73"/>
    </location>
</feature>
<name>A0ABX2II53_9RHOO</name>
<feature type="transmembrane region" description="Helical" evidence="1">
    <location>
        <begin position="309"/>
        <end position="330"/>
    </location>
</feature>
<feature type="transmembrane region" description="Helical" evidence="1">
    <location>
        <begin position="519"/>
        <end position="536"/>
    </location>
</feature>
<feature type="transmembrane region" description="Helical" evidence="1">
    <location>
        <begin position="235"/>
        <end position="252"/>
    </location>
</feature>
<protein>
    <recommendedName>
        <fullName evidence="4">Glycosyltransferase RgtA/B/C/D-like domain-containing protein</fullName>
    </recommendedName>
</protein>
<feature type="transmembrane region" description="Helical" evidence="1">
    <location>
        <begin position="285"/>
        <end position="302"/>
    </location>
</feature>
<feature type="transmembrane region" description="Helical" evidence="1">
    <location>
        <begin position="79"/>
        <end position="96"/>
    </location>
</feature>
<feature type="transmembrane region" description="Helical" evidence="1">
    <location>
        <begin position="212"/>
        <end position="229"/>
    </location>
</feature>
<feature type="transmembrane region" description="Helical" evidence="1">
    <location>
        <begin position="463"/>
        <end position="484"/>
    </location>
</feature>
<feature type="transmembrane region" description="Helical" evidence="1">
    <location>
        <begin position="25"/>
        <end position="46"/>
    </location>
</feature>
<evidence type="ECO:0000313" key="2">
    <source>
        <dbReference type="EMBL" id="NSL53760.1"/>
    </source>
</evidence>
<evidence type="ECO:0000313" key="3">
    <source>
        <dbReference type="Proteomes" id="UP000778523"/>
    </source>
</evidence>
<dbReference type="EMBL" id="JABCSC020000001">
    <property type="protein sequence ID" value="NSL53760.1"/>
    <property type="molecule type" value="Genomic_DNA"/>
</dbReference>
<keyword evidence="1" id="KW-0472">Membrane</keyword>